<evidence type="ECO:0000313" key="2">
    <source>
        <dbReference type="EMBL" id="NPE25075.1"/>
    </source>
</evidence>
<sequence length="63" mass="6891">MVGIPTYDGMPGLPSVSSHPDRRERQRCRQPLHRCDTNNVGHTAVPGTTFCKVKQLTAVGQTS</sequence>
<proteinExistence type="predicted"/>
<organism evidence="2 3">
    <name type="scientific">Xylanibacter caecicola</name>
    <dbReference type="NCBI Taxonomy" id="2736294"/>
    <lineage>
        <taxon>Bacteria</taxon>
        <taxon>Pseudomonadati</taxon>
        <taxon>Bacteroidota</taxon>
        <taxon>Bacteroidia</taxon>
        <taxon>Bacteroidales</taxon>
        <taxon>Prevotellaceae</taxon>
        <taxon>Xylanibacter</taxon>
    </lineage>
</organism>
<keyword evidence="3" id="KW-1185">Reference proteome</keyword>
<dbReference type="Proteomes" id="UP000820977">
    <property type="component" value="Unassembled WGS sequence"/>
</dbReference>
<evidence type="ECO:0000313" key="3">
    <source>
        <dbReference type="Proteomes" id="UP000820977"/>
    </source>
</evidence>
<accession>A0ABX2B2Y5</accession>
<evidence type="ECO:0000256" key="1">
    <source>
        <dbReference type="SAM" id="MobiDB-lite"/>
    </source>
</evidence>
<name>A0ABX2B2Y5_9BACT</name>
<comment type="caution">
    <text evidence="2">The sequence shown here is derived from an EMBL/GenBank/DDBJ whole genome shotgun (WGS) entry which is preliminary data.</text>
</comment>
<dbReference type="RefSeq" id="WP_172344563.1">
    <property type="nucleotide sequence ID" value="NZ_CASYYZ010000091.1"/>
</dbReference>
<feature type="region of interest" description="Disordered" evidence="1">
    <location>
        <begin position="1"/>
        <end position="27"/>
    </location>
</feature>
<dbReference type="EMBL" id="JABKKJ010000007">
    <property type="protein sequence ID" value="NPE25075.1"/>
    <property type="molecule type" value="Genomic_DNA"/>
</dbReference>
<reference evidence="2 3" key="1">
    <citation type="submission" date="2020-05" db="EMBL/GenBank/DDBJ databases">
        <title>Distinct polysaccharide utilization as determinants for interspecies competition between intestinal Prevotella spp.</title>
        <authorList>
            <person name="Galvez E.J.C."/>
            <person name="Iljazovic A."/>
            <person name="Strowig T."/>
        </authorList>
    </citation>
    <scope>NUCLEOTIDE SEQUENCE [LARGE SCALE GENOMIC DNA]</scope>
    <source>
        <strain evidence="2 3">PCHR</strain>
    </source>
</reference>
<gene>
    <name evidence="2" type="ORF">HPS54_06010</name>
</gene>
<protein>
    <submittedName>
        <fullName evidence="2">Uncharacterized protein</fullName>
    </submittedName>
</protein>